<proteinExistence type="predicted"/>
<comment type="caution">
    <text evidence="1">The sequence shown here is derived from an EMBL/GenBank/DDBJ whole genome shotgun (WGS) entry which is preliminary data.</text>
</comment>
<dbReference type="Proteomes" id="UP000734854">
    <property type="component" value="Unassembled WGS sequence"/>
</dbReference>
<dbReference type="Gene3D" id="1.10.510.10">
    <property type="entry name" value="Transferase(Phosphotransferase) domain 1"/>
    <property type="match status" value="1"/>
</dbReference>
<organism evidence="1 2">
    <name type="scientific">Zingiber officinale</name>
    <name type="common">Ginger</name>
    <name type="synonym">Amomum zingiber</name>
    <dbReference type="NCBI Taxonomy" id="94328"/>
    <lineage>
        <taxon>Eukaryota</taxon>
        <taxon>Viridiplantae</taxon>
        <taxon>Streptophyta</taxon>
        <taxon>Embryophyta</taxon>
        <taxon>Tracheophyta</taxon>
        <taxon>Spermatophyta</taxon>
        <taxon>Magnoliopsida</taxon>
        <taxon>Liliopsida</taxon>
        <taxon>Zingiberales</taxon>
        <taxon>Zingiberaceae</taxon>
        <taxon>Zingiber</taxon>
    </lineage>
</organism>
<gene>
    <name evidence="1" type="ORF">ZIOFF_003454</name>
</gene>
<reference evidence="1 2" key="1">
    <citation type="submission" date="2020-08" db="EMBL/GenBank/DDBJ databases">
        <title>Plant Genome Project.</title>
        <authorList>
            <person name="Zhang R.-G."/>
        </authorList>
    </citation>
    <scope>NUCLEOTIDE SEQUENCE [LARGE SCALE GENOMIC DNA]</scope>
    <source>
        <tissue evidence="1">Rhizome</tissue>
    </source>
</reference>
<dbReference type="PANTHER" id="PTHR48055:SF57">
    <property type="entry name" value="PROTEIN KINASE DOMAIN-CONTAINING PROTEIN"/>
    <property type="match status" value="1"/>
</dbReference>
<keyword evidence="2" id="KW-1185">Reference proteome</keyword>
<evidence type="ECO:0000313" key="2">
    <source>
        <dbReference type="Proteomes" id="UP000734854"/>
    </source>
</evidence>
<dbReference type="PANTHER" id="PTHR48055">
    <property type="entry name" value="LEUCINE-RICH REPEAT RECEPTOR PROTEIN KINASE EMS1"/>
    <property type="match status" value="1"/>
</dbReference>
<dbReference type="AlphaFoldDB" id="A0A8J5INR7"/>
<dbReference type="GO" id="GO:0016020">
    <property type="term" value="C:membrane"/>
    <property type="evidence" value="ECO:0007669"/>
    <property type="project" value="TreeGrafter"/>
</dbReference>
<dbReference type="EMBL" id="JACMSC010000001">
    <property type="protein sequence ID" value="KAG6538339.1"/>
    <property type="molecule type" value="Genomic_DNA"/>
</dbReference>
<protein>
    <submittedName>
        <fullName evidence="1">Uncharacterized protein</fullName>
    </submittedName>
</protein>
<sequence length="103" mass="11538">MFTGKGPTSDTFKEGMHLHKFIEMALPTRIAEILDPNLLMEIEEAGVLDVSTNESKMRMLECSASVRSVGILCSKLSPKDQLHMEDAMKELIDIKDAFLRLVV</sequence>
<evidence type="ECO:0000313" key="1">
    <source>
        <dbReference type="EMBL" id="KAG6538339.1"/>
    </source>
</evidence>
<accession>A0A8J5INR7</accession>
<dbReference type="InterPro" id="IPR051564">
    <property type="entry name" value="LRR_receptor-like_kinase"/>
</dbReference>
<name>A0A8J5INR7_ZINOF</name>